<dbReference type="AlphaFoldDB" id="A0A2M7S7M8"/>
<evidence type="ECO:0000313" key="1">
    <source>
        <dbReference type="EMBL" id="PIZ15487.1"/>
    </source>
</evidence>
<reference evidence="2" key="1">
    <citation type="submission" date="2017-09" db="EMBL/GenBank/DDBJ databases">
        <title>Depth-based differentiation of microbial function through sediment-hosted aquifers and enrichment of novel symbionts in the deep terrestrial subsurface.</title>
        <authorList>
            <person name="Probst A.J."/>
            <person name="Ladd B."/>
            <person name="Jarett J.K."/>
            <person name="Geller-Mcgrath D.E."/>
            <person name="Sieber C.M.K."/>
            <person name="Emerson J.B."/>
            <person name="Anantharaman K."/>
            <person name="Thomas B.C."/>
            <person name="Malmstrom R."/>
            <person name="Stieglmeier M."/>
            <person name="Klingl A."/>
            <person name="Woyke T."/>
            <person name="Ryan C.M."/>
            <person name="Banfield J.F."/>
        </authorList>
    </citation>
    <scope>NUCLEOTIDE SEQUENCE [LARGE SCALE GENOMIC DNA]</scope>
</reference>
<sequence>YRDEMRLLSSQSGTIQVEALIGPIQFAMGNAIVGTGNAWPVTIGYIFKFPTPVIKPYLGVDLSFLLDVDASTYPGYSIIFTVQPKGGVEVYLGSISVYCGVGYSLVSYNGFVPVGLNWELGARYYLLK</sequence>
<protein>
    <submittedName>
        <fullName evidence="1">Uncharacterized protein</fullName>
    </submittedName>
</protein>
<organism evidence="1 2">
    <name type="scientific">Candidatus Desantisbacteria bacterium CG_4_10_14_0_8_um_filter_48_22</name>
    <dbReference type="NCBI Taxonomy" id="1974543"/>
    <lineage>
        <taxon>Bacteria</taxon>
        <taxon>Candidatus Desantisiibacteriota</taxon>
    </lineage>
</organism>
<evidence type="ECO:0000313" key="2">
    <source>
        <dbReference type="Proteomes" id="UP000229307"/>
    </source>
</evidence>
<feature type="non-terminal residue" evidence="1">
    <location>
        <position position="1"/>
    </location>
</feature>
<proteinExistence type="predicted"/>
<name>A0A2M7S7M8_9BACT</name>
<accession>A0A2M7S7M8</accession>
<gene>
    <name evidence="1" type="ORF">COY52_09570</name>
</gene>
<dbReference type="EMBL" id="PFMR01000260">
    <property type="protein sequence ID" value="PIZ15487.1"/>
    <property type="molecule type" value="Genomic_DNA"/>
</dbReference>
<comment type="caution">
    <text evidence="1">The sequence shown here is derived from an EMBL/GenBank/DDBJ whole genome shotgun (WGS) entry which is preliminary data.</text>
</comment>
<dbReference type="Proteomes" id="UP000229307">
    <property type="component" value="Unassembled WGS sequence"/>
</dbReference>